<proteinExistence type="predicted"/>
<protein>
    <submittedName>
        <fullName evidence="1">Uncharacterized protein</fullName>
    </submittedName>
</protein>
<organism evidence="1 2">
    <name type="scientific">Aspergillus brunneoviolaceus CBS 621.78</name>
    <dbReference type="NCBI Taxonomy" id="1450534"/>
    <lineage>
        <taxon>Eukaryota</taxon>
        <taxon>Fungi</taxon>
        <taxon>Dikarya</taxon>
        <taxon>Ascomycota</taxon>
        <taxon>Pezizomycotina</taxon>
        <taxon>Eurotiomycetes</taxon>
        <taxon>Eurotiomycetidae</taxon>
        <taxon>Eurotiales</taxon>
        <taxon>Aspergillaceae</taxon>
        <taxon>Aspergillus</taxon>
        <taxon>Aspergillus subgen. Circumdati</taxon>
    </lineage>
</organism>
<accession>A0ACD1FV15</accession>
<sequence length="62" mass="7175">MILDSLLICEHIPIITRRSSRSSIRQRRNIIIIIIIIIIILIFSPLTLLRGHDLCSPDWVTV</sequence>
<dbReference type="EMBL" id="KZ825400">
    <property type="protein sequence ID" value="RAH40799.1"/>
    <property type="molecule type" value="Genomic_DNA"/>
</dbReference>
<gene>
    <name evidence="1" type="ORF">BO95DRAFT_288987</name>
</gene>
<reference evidence="1" key="1">
    <citation type="submission" date="2018-02" db="EMBL/GenBank/DDBJ databases">
        <title>The genomes of Aspergillus section Nigri reveals drivers in fungal speciation.</title>
        <authorList>
            <consortium name="DOE Joint Genome Institute"/>
            <person name="Vesth T.C."/>
            <person name="Nybo J."/>
            <person name="Theobald S."/>
            <person name="Brandl J."/>
            <person name="Frisvad J.C."/>
            <person name="Nielsen K.F."/>
            <person name="Lyhne E.K."/>
            <person name="Kogle M.E."/>
            <person name="Kuo A."/>
            <person name="Riley R."/>
            <person name="Clum A."/>
            <person name="Nolan M."/>
            <person name="Lipzen A."/>
            <person name="Salamov A."/>
            <person name="Henrissat B."/>
            <person name="Wiebenga A."/>
            <person name="De vries R.P."/>
            <person name="Grigoriev I.V."/>
            <person name="Mortensen U.H."/>
            <person name="Andersen M.R."/>
            <person name="Baker S.E."/>
        </authorList>
    </citation>
    <scope>NUCLEOTIDE SEQUENCE</scope>
    <source>
        <strain evidence="1">CBS 621.78</strain>
    </source>
</reference>
<name>A0ACD1FV15_9EURO</name>
<keyword evidence="2" id="KW-1185">Reference proteome</keyword>
<evidence type="ECO:0000313" key="1">
    <source>
        <dbReference type="EMBL" id="RAH40799.1"/>
    </source>
</evidence>
<evidence type="ECO:0000313" key="2">
    <source>
        <dbReference type="Proteomes" id="UP000249057"/>
    </source>
</evidence>
<dbReference type="Proteomes" id="UP000249057">
    <property type="component" value="Unassembled WGS sequence"/>
</dbReference>